<dbReference type="GO" id="GO:0051537">
    <property type="term" value="F:2 iron, 2 sulfur cluster binding"/>
    <property type="evidence" value="ECO:0007669"/>
    <property type="project" value="UniProtKB-KW"/>
</dbReference>
<comment type="similarity">
    <text evidence="1">Belongs to the bacterial ring-hydroxylating dioxygenase alpha subunit family.</text>
</comment>
<dbReference type="PRINTS" id="PR00090">
    <property type="entry name" value="RNGDIOXGNASE"/>
</dbReference>
<dbReference type="InterPro" id="IPR015879">
    <property type="entry name" value="Ring_hydroxy_dOase_asu_C_dom"/>
</dbReference>
<accession>A0A6J6SRH9</accession>
<dbReference type="GO" id="GO:0051213">
    <property type="term" value="F:dioxygenase activity"/>
    <property type="evidence" value="ECO:0007669"/>
    <property type="project" value="UniProtKB-KW"/>
</dbReference>
<keyword evidence="2" id="KW-0001">2Fe-2S</keyword>
<keyword evidence="6" id="KW-0408">Iron</keyword>
<keyword evidence="3" id="KW-0479">Metal-binding</keyword>
<dbReference type="Gene3D" id="3.90.380.10">
    <property type="entry name" value="Naphthalene 1,2-dioxygenase Alpha Subunit, Chain A, domain 1"/>
    <property type="match status" value="1"/>
</dbReference>
<dbReference type="Pfam" id="PF00355">
    <property type="entry name" value="Rieske"/>
    <property type="match status" value="1"/>
</dbReference>
<evidence type="ECO:0000313" key="11">
    <source>
        <dbReference type="EMBL" id="CAB4880903.1"/>
    </source>
</evidence>
<evidence type="ECO:0000313" key="12">
    <source>
        <dbReference type="EMBL" id="CAB5055620.1"/>
    </source>
</evidence>
<dbReference type="AlphaFoldDB" id="A0A6J6SRH9"/>
<evidence type="ECO:0000256" key="8">
    <source>
        <dbReference type="ARBA" id="ARBA00023027"/>
    </source>
</evidence>
<proteinExistence type="inferred from homology"/>
<keyword evidence="4" id="KW-0223">Dioxygenase</keyword>
<reference evidence="10" key="1">
    <citation type="submission" date="2020-05" db="EMBL/GenBank/DDBJ databases">
        <authorList>
            <person name="Chiriac C."/>
            <person name="Salcher M."/>
            <person name="Ghai R."/>
            <person name="Kavagutti S V."/>
        </authorList>
    </citation>
    <scope>NUCLEOTIDE SEQUENCE</scope>
</reference>
<dbReference type="Gene3D" id="2.102.10.10">
    <property type="entry name" value="Rieske [2Fe-2S] iron-sulphur domain"/>
    <property type="match status" value="1"/>
</dbReference>
<evidence type="ECO:0000256" key="7">
    <source>
        <dbReference type="ARBA" id="ARBA00023014"/>
    </source>
</evidence>
<evidence type="ECO:0000256" key="6">
    <source>
        <dbReference type="ARBA" id="ARBA00023004"/>
    </source>
</evidence>
<keyword evidence="8" id="KW-0520">NAD</keyword>
<dbReference type="InterPro" id="IPR017941">
    <property type="entry name" value="Rieske_2Fe-2S"/>
</dbReference>
<evidence type="ECO:0000256" key="1">
    <source>
        <dbReference type="ARBA" id="ARBA00008751"/>
    </source>
</evidence>
<dbReference type="PROSITE" id="PS00570">
    <property type="entry name" value="RING_HYDROXYL_ALPHA"/>
    <property type="match status" value="1"/>
</dbReference>
<dbReference type="InterPro" id="IPR001663">
    <property type="entry name" value="Rng_hydr_dOase-A"/>
</dbReference>
<evidence type="ECO:0000313" key="10">
    <source>
        <dbReference type="EMBL" id="CAB4737616.1"/>
    </source>
</evidence>
<dbReference type="InterPro" id="IPR015881">
    <property type="entry name" value="ARHD_Rieske_2Fe_2S"/>
</dbReference>
<dbReference type="PANTHER" id="PTHR43756">
    <property type="entry name" value="CHOLINE MONOOXYGENASE, CHLOROPLASTIC"/>
    <property type="match status" value="1"/>
</dbReference>
<evidence type="ECO:0000259" key="9">
    <source>
        <dbReference type="PROSITE" id="PS51296"/>
    </source>
</evidence>
<keyword evidence="7" id="KW-0411">Iron-sulfur</keyword>
<dbReference type="EMBL" id="CAFBQP010000012">
    <property type="protein sequence ID" value="CAB5055620.1"/>
    <property type="molecule type" value="Genomic_DNA"/>
</dbReference>
<dbReference type="InterPro" id="IPR036922">
    <property type="entry name" value="Rieske_2Fe-2S_sf"/>
</dbReference>
<evidence type="ECO:0000256" key="5">
    <source>
        <dbReference type="ARBA" id="ARBA00023002"/>
    </source>
</evidence>
<dbReference type="EMBL" id="CAEZYY010000001">
    <property type="protein sequence ID" value="CAB4737616.1"/>
    <property type="molecule type" value="Genomic_DNA"/>
</dbReference>
<evidence type="ECO:0000256" key="3">
    <source>
        <dbReference type="ARBA" id="ARBA00022723"/>
    </source>
</evidence>
<dbReference type="GO" id="GO:0005506">
    <property type="term" value="F:iron ion binding"/>
    <property type="evidence" value="ECO:0007669"/>
    <property type="project" value="InterPro"/>
</dbReference>
<name>A0A6J6SRH9_9ZZZZ</name>
<sequence>MAISRGDIEHLVSDERGELDRRIFSDDEIFELEMERIFGKAWLFLCHESQIPAQGDFFESVMGRDNVLVVRQKDGSVRAFINSCTHRGNAVCRAEEGNARSFLCTYHGWSYGIDGTLKGVPGYKTFYDGQLDKSELGLRHIARLDTYHGFVFGSHDASAPALVDYLGPTGRLGLDLIAARGDMEVIPGIQKFVVDCNWKVTVDNVFDWYHPQVSHASATMVDATGRDRHQGRHRTLDMAGVDMESGESLAATVSGISATDFDQVVLLGEFGHGIGGPTTSSTGAVEFDDSWRRTERAQTLLGPVGVSVGGHPNIFPTAWVTMAPSQISLRIPRSATSTEIWWFSFVDAALSPEQKAFQARIATRIFGPSGLLEQDDGENWVQVTMQSRGAASRGIKHTMSMGIGRGAVIHEAGLHRIEGTTSEHGQRWMYRAWREWMTAETWDELREATVPGDVL</sequence>
<dbReference type="Pfam" id="PF00848">
    <property type="entry name" value="Ring_hydroxyl_A"/>
    <property type="match status" value="1"/>
</dbReference>
<organism evidence="10">
    <name type="scientific">freshwater metagenome</name>
    <dbReference type="NCBI Taxonomy" id="449393"/>
    <lineage>
        <taxon>unclassified sequences</taxon>
        <taxon>metagenomes</taxon>
        <taxon>ecological metagenomes</taxon>
    </lineage>
</organism>
<protein>
    <submittedName>
        <fullName evidence="10">Unannotated protein</fullName>
    </submittedName>
</protein>
<dbReference type="PROSITE" id="PS51296">
    <property type="entry name" value="RIESKE"/>
    <property type="match status" value="1"/>
</dbReference>
<dbReference type="EMBL" id="CAFBLR010000141">
    <property type="protein sequence ID" value="CAB4880903.1"/>
    <property type="molecule type" value="Genomic_DNA"/>
</dbReference>
<dbReference type="SUPFAM" id="SSF55961">
    <property type="entry name" value="Bet v1-like"/>
    <property type="match status" value="1"/>
</dbReference>
<evidence type="ECO:0000256" key="2">
    <source>
        <dbReference type="ARBA" id="ARBA00022714"/>
    </source>
</evidence>
<gene>
    <name evidence="10" type="ORF">UFOPK2806_00153</name>
    <name evidence="11" type="ORF">UFOPK3417_01357</name>
    <name evidence="12" type="ORF">UFOPK4306_00444</name>
</gene>
<feature type="domain" description="Rieske" evidence="9">
    <location>
        <begin position="43"/>
        <end position="122"/>
    </location>
</feature>
<evidence type="ECO:0000256" key="4">
    <source>
        <dbReference type="ARBA" id="ARBA00022964"/>
    </source>
</evidence>
<keyword evidence="5" id="KW-0560">Oxidoreductase</keyword>
<dbReference type="SUPFAM" id="SSF50022">
    <property type="entry name" value="ISP domain"/>
    <property type="match status" value="1"/>
</dbReference>
<dbReference type="PANTHER" id="PTHR43756:SF1">
    <property type="entry name" value="3-PHENYLPROPIONATE_CINNAMIC ACID DIOXYGENASE SUBUNIT ALPHA"/>
    <property type="match status" value="1"/>
</dbReference>